<dbReference type="AlphaFoldDB" id="A0A2U1P5M8"/>
<dbReference type="OrthoDB" id="9984778at2759"/>
<dbReference type="GO" id="GO:0016567">
    <property type="term" value="P:protein ubiquitination"/>
    <property type="evidence" value="ECO:0007669"/>
    <property type="project" value="UniProtKB-UniPathway"/>
</dbReference>
<dbReference type="PROSITE" id="PS50089">
    <property type="entry name" value="ZF_RING_2"/>
    <property type="match status" value="1"/>
</dbReference>
<keyword evidence="2" id="KW-0812">Transmembrane</keyword>
<dbReference type="Proteomes" id="UP000245207">
    <property type="component" value="Unassembled WGS sequence"/>
</dbReference>
<dbReference type="Pfam" id="PF13639">
    <property type="entry name" value="zf-RING_2"/>
    <property type="match status" value="1"/>
</dbReference>
<evidence type="ECO:0000313" key="5">
    <source>
        <dbReference type="Proteomes" id="UP000245207"/>
    </source>
</evidence>
<accession>A0A2U1P5M8</accession>
<dbReference type="InterPro" id="IPR001841">
    <property type="entry name" value="Znf_RING"/>
</dbReference>
<dbReference type="EMBL" id="PKPP01001648">
    <property type="protein sequence ID" value="PWA80987.1"/>
    <property type="molecule type" value="Genomic_DNA"/>
</dbReference>
<sequence>MTSYTEHKKPNNVTLLYIVLFYVVMFLVYTCYLFYKAFRRRRVSHDHVDRDVHNGDVHVTVAEHIINLDGHQLETVEKQLYETGKSKNDDCVICLDDFIEKQHIGVVVSCQHSFHEDCIKQWLSSKRSCPLCRKYIHPFNS</sequence>
<protein>
    <submittedName>
        <fullName evidence="4">RING-H2 finger protein ATL52</fullName>
    </submittedName>
</protein>
<keyword evidence="1" id="KW-0863">Zinc-finger</keyword>
<comment type="caution">
    <text evidence="4">The sequence shown here is derived from an EMBL/GenBank/DDBJ whole genome shotgun (WGS) entry which is preliminary data.</text>
</comment>
<name>A0A2U1P5M8_ARTAN</name>
<reference evidence="4 5" key="1">
    <citation type="journal article" date="2018" name="Mol. Plant">
        <title>The genome of Artemisia annua provides insight into the evolution of Asteraceae family and artemisinin biosynthesis.</title>
        <authorList>
            <person name="Shen Q."/>
            <person name="Zhang L."/>
            <person name="Liao Z."/>
            <person name="Wang S."/>
            <person name="Yan T."/>
            <person name="Shi P."/>
            <person name="Liu M."/>
            <person name="Fu X."/>
            <person name="Pan Q."/>
            <person name="Wang Y."/>
            <person name="Lv Z."/>
            <person name="Lu X."/>
            <person name="Zhang F."/>
            <person name="Jiang W."/>
            <person name="Ma Y."/>
            <person name="Chen M."/>
            <person name="Hao X."/>
            <person name="Li L."/>
            <person name="Tang Y."/>
            <person name="Lv G."/>
            <person name="Zhou Y."/>
            <person name="Sun X."/>
            <person name="Brodelius P.E."/>
            <person name="Rose J.K.C."/>
            <person name="Tang K."/>
        </authorList>
    </citation>
    <scope>NUCLEOTIDE SEQUENCE [LARGE SCALE GENOMIC DNA]</scope>
    <source>
        <strain evidence="5">cv. Huhao1</strain>
        <tissue evidence="4">Leaf</tissue>
    </source>
</reference>
<evidence type="ECO:0000259" key="3">
    <source>
        <dbReference type="PROSITE" id="PS50089"/>
    </source>
</evidence>
<evidence type="ECO:0000256" key="1">
    <source>
        <dbReference type="PROSITE-ProRule" id="PRU00175"/>
    </source>
</evidence>
<keyword evidence="2" id="KW-1133">Transmembrane helix</keyword>
<feature type="domain" description="RING-type" evidence="3">
    <location>
        <begin position="91"/>
        <end position="133"/>
    </location>
</feature>
<organism evidence="4 5">
    <name type="scientific">Artemisia annua</name>
    <name type="common">Sweet wormwood</name>
    <dbReference type="NCBI Taxonomy" id="35608"/>
    <lineage>
        <taxon>Eukaryota</taxon>
        <taxon>Viridiplantae</taxon>
        <taxon>Streptophyta</taxon>
        <taxon>Embryophyta</taxon>
        <taxon>Tracheophyta</taxon>
        <taxon>Spermatophyta</taxon>
        <taxon>Magnoliopsida</taxon>
        <taxon>eudicotyledons</taxon>
        <taxon>Gunneridae</taxon>
        <taxon>Pentapetalae</taxon>
        <taxon>asterids</taxon>
        <taxon>campanulids</taxon>
        <taxon>Asterales</taxon>
        <taxon>Asteraceae</taxon>
        <taxon>Asteroideae</taxon>
        <taxon>Anthemideae</taxon>
        <taxon>Artemisiinae</taxon>
        <taxon>Artemisia</taxon>
    </lineage>
</organism>
<gene>
    <name evidence="4" type="ORF">CTI12_AA191000</name>
</gene>
<dbReference type="GO" id="GO:0008270">
    <property type="term" value="F:zinc ion binding"/>
    <property type="evidence" value="ECO:0007669"/>
    <property type="project" value="UniProtKB-KW"/>
</dbReference>
<keyword evidence="1" id="KW-0479">Metal-binding</keyword>
<proteinExistence type="predicted"/>
<dbReference type="UniPathway" id="UPA00143"/>
<keyword evidence="5" id="KW-1185">Reference proteome</keyword>
<evidence type="ECO:0000256" key="2">
    <source>
        <dbReference type="SAM" id="Phobius"/>
    </source>
</evidence>
<dbReference type="SMART" id="SM00184">
    <property type="entry name" value="RING"/>
    <property type="match status" value="1"/>
</dbReference>
<feature type="transmembrane region" description="Helical" evidence="2">
    <location>
        <begin position="15"/>
        <end position="35"/>
    </location>
</feature>
<dbReference type="PANTHER" id="PTHR45676">
    <property type="entry name" value="RING-H2 FINGER PROTEIN ATL51-RELATED"/>
    <property type="match status" value="1"/>
</dbReference>
<evidence type="ECO:0000313" key="4">
    <source>
        <dbReference type="EMBL" id="PWA80987.1"/>
    </source>
</evidence>
<keyword evidence="1" id="KW-0862">Zinc</keyword>
<dbReference type="SUPFAM" id="SSF57850">
    <property type="entry name" value="RING/U-box"/>
    <property type="match status" value="1"/>
</dbReference>
<dbReference type="InterPro" id="IPR013083">
    <property type="entry name" value="Znf_RING/FYVE/PHD"/>
</dbReference>
<keyword evidence="2" id="KW-0472">Membrane</keyword>
<dbReference type="Gene3D" id="3.30.40.10">
    <property type="entry name" value="Zinc/RING finger domain, C3HC4 (zinc finger)"/>
    <property type="match status" value="1"/>
</dbReference>
<dbReference type="PANTHER" id="PTHR45676:SF41">
    <property type="entry name" value="RING-H2 FINGER PROTEIN ATL66"/>
    <property type="match status" value="1"/>
</dbReference>